<dbReference type="InterPro" id="IPR012392">
    <property type="entry name" value="3-ktacl-CoA_syn"/>
</dbReference>
<evidence type="ECO:0000256" key="2">
    <source>
        <dbReference type="SAM" id="Phobius"/>
    </source>
</evidence>
<dbReference type="UniPathway" id="UPA00094"/>
<organism evidence="5 6">
    <name type="scientific">Carpediemonas membranifera</name>
    <dbReference type="NCBI Taxonomy" id="201153"/>
    <lineage>
        <taxon>Eukaryota</taxon>
        <taxon>Metamonada</taxon>
        <taxon>Carpediemonas-like organisms</taxon>
        <taxon>Carpediemonas</taxon>
    </lineage>
</organism>
<feature type="domain" description="FAE" evidence="4">
    <location>
        <begin position="36"/>
        <end position="312"/>
    </location>
</feature>
<dbReference type="SUPFAM" id="SSF53901">
    <property type="entry name" value="Thiolase-like"/>
    <property type="match status" value="1"/>
</dbReference>
<evidence type="ECO:0000259" key="4">
    <source>
        <dbReference type="Pfam" id="PF08392"/>
    </source>
</evidence>
<dbReference type="GO" id="GO:0016020">
    <property type="term" value="C:membrane"/>
    <property type="evidence" value="ECO:0007669"/>
    <property type="project" value="InterPro"/>
</dbReference>
<protein>
    <recommendedName>
        <fullName evidence="1">3-ketoacyl-CoA synthase</fullName>
        <ecNumber evidence="1">2.3.1.-</ecNumber>
    </recommendedName>
</protein>
<keyword evidence="2" id="KW-1133">Transmembrane helix</keyword>
<dbReference type="EMBL" id="JAHDYR010000066">
    <property type="protein sequence ID" value="KAG9390020.1"/>
    <property type="molecule type" value="Genomic_DNA"/>
</dbReference>
<evidence type="ECO:0000256" key="1">
    <source>
        <dbReference type="PIRNR" id="PIRNR036417"/>
    </source>
</evidence>
<sequence>MNSQIKILAMYHTVPIGYIIALGSVCILLGMLLSKLRRTRVFVQDFYVHQPPKKFHATAQTVFDRTICRMPISNESRAFLGGALMRSGLGDDTAVPNSFFTCQFNEESANEEMEAYLSGAMDGLLARTGMKPSDIDILVVNCSCYCPTPSMTAWIVNRYNMPSSTRTFHLGGMGCSASMIGVDLVKDLLKANPGKRAVLISTEMLTYHMYMGENPSFSLQSALFRSGAAAVLFTTRRIRSTRYELLRTVRTHHGRKEDSFNCISLEDDGTGHVGVRLSRDIPAVAGRAIEENMTRIGEMMLPLSEKARFLWASAVRPLLGMKAAVYRPDFSKCIDNFCIHTGGRAVIDTVEKNLGLTAEQIEASRATLYQYGNTSSSSVWYELAYLEQHKLVCPGNTVWQLAFGSGFKVNSCLLRALPGCSTDPVDFNVHNNSWRFSKETCPLPTIKFPPAVEAARLARQARKAREGIPAM</sequence>
<dbReference type="PIRSF" id="PIRSF036417">
    <property type="entry name" value="3-ktacl-CoA_syn"/>
    <property type="match status" value="1"/>
</dbReference>
<dbReference type="Pfam" id="PF08392">
    <property type="entry name" value="FAE1_CUT1_RppA"/>
    <property type="match status" value="1"/>
</dbReference>
<evidence type="ECO:0000313" key="5">
    <source>
        <dbReference type="EMBL" id="KAG9390020.1"/>
    </source>
</evidence>
<keyword evidence="2" id="KW-0472">Membrane</keyword>
<reference evidence="5" key="1">
    <citation type="submission" date="2021-05" db="EMBL/GenBank/DDBJ databases">
        <title>A free-living protist that lacks canonical eukaryotic 1 DNA replication and segregation systems.</title>
        <authorList>
            <person name="Salas-Leiva D.E."/>
            <person name="Tromer E.C."/>
            <person name="Curtis B.A."/>
            <person name="Jerlstrom-Hultqvist J."/>
            <person name="Kolisko M."/>
            <person name="Yi Z."/>
            <person name="Salas-Leiva J.S."/>
            <person name="Gallot-Lavallee L."/>
            <person name="Kops G.J.P.L."/>
            <person name="Archibald J.M."/>
            <person name="Simpson A.G.B."/>
            <person name="Roger A.J."/>
        </authorList>
    </citation>
    <scope>NUCLEOTIDE SEQUENCE</scope>
    <source>
        <strain evidence="5">BICM</strain>
    </source>
</reference>
<dbReference type="InterPro" id="IPR013601">
    <property type="entry name" value="FAE1_typ3_polyketide_synth"/>
</dbReference>
<accession>A0A8J6AR45</accession>
<feature type="transmembrane region" description="Helical" evidence="2">
    <location>
        <begin position="16"/>
        <end position="34"/>
    </location>
</feature>
<feature type="domain" description="Chalcone/stilbene synthase C-terminal" evidence="3">
    <location>
        <begin position="338"/>
        <end position="418"/>
    </location>
</feature>
<comment type="similarity">
    <text evidence="1">Belongs to the thiolase-like superfamily. Chalcone/stilbene synthases family.</text>
</comment>
<dbReference type="Gene3D" id="3.40.47.10">
    <property type="match status" value="1"/>
</dbReference>
<keyword evidence="1" id="KW-0808">Transferase</keyword>
<evidence type="ECO:0000313" key="6">
    <source>
        <dbReference type="Proteomes" id="UP000717585"/>
    </source>
</evidence>
<dbReference type="GO" id="GO:0006633">
    <property type="term" value="P:fatty acid biosynthetic process"/>
    <property type="evidence" value="ECO:0007669"/>
    <property type="project" value="UniProtKB-UniPathway"/>
</dbReference>
<name>A0A8J6AR45_9EUKA</name>
<dbReference type="CDD" id="cd00831">
    <property type="entry name" value="CHS_like"/>
    <property type="match status" value="1"/>
</dbReference>
<dbReference type="InterPro" id="IPR016039">
    <property type="entry name" value="Thiolase-like"/>
</dbReference>
<comment type="pathway">
    <text evidence="1">Lipid metabolism; fatty acid biosynthesis.</text>
</comment>
<keyword evidence="1" id="KW-0012">Acyltransferase</keyword>
<comment type="caution">
    <text evidence="5">The sequence shown here is derived from an EMBL/GenBank/DDBJ whole genome shotgun (WGS) entry which is preliminary data.</text>
</comment>
<dbReference type="AlphaFoldDB" id="A0A8J6AR45"/>
<proteinExistence type="inferred from homology"/>
<dbReference type="PANTHER" id="PTHR31561">
    <property type="entry name" value="3-KETOACYL-COA SYNTHASE"/>
    <property type="match status" value="1"/>
</dbReference>
<dbReference type="Pfam" id="PF02797">
    <property type="entry name" value="Chal_sti_synt_C"/>
    <property type="match status" value="1"/>
</dbReference>
<dbReference type="GO" id="GO:0016747">
    <property type="term" value="F:acyltransferase activity, transferring groups other than amino-acyl groups"/>
    <property type="evidence" value="ECO:0007669"/>
    <property type="project" value="InterPro"/>
</dbReference>
<dbReference type="Proteomes" id="UP000717585">
    <property type="component" value="Unassembled WGS sequence"/>
</dbReference>
<gene>
    <name evidence="5" type="ORF">J8273_8057</name>
</gene>
<evidence type="ECO:0000259" key="3">
    <source>
        <dbReference type="Pfam" id="PF02797"/>
    </source>
</evidence>
<dbReference type="EC" id="2.3.1.-" evidence="1"/>
<dbReference type="InterPro" id="IPR012328">
    <property type="entry name" value="Chalcone/stilbene_synt_C"/>
</dbReference>
<keyword evidence="6" id="KW-1185">Reference proteome</keyword>
<dbReference type="OrthoDB" id="329835at2759"/>
<keyword evidence="2" id="KW-0812">Transmembrane</keyword>